<evidence type="ECO:0000256" key="7">
    <source>
        <dbReference type="PROSITE-ProRule" id="PRU01360"/>
    </source>
</evidence>
<comment type="subcellular location">
    <subcellularLocation>
        <location evidence="1 7">Cell outer membrane</location>
        <topology evidence="1 7">Multi-pass membrane protein</topology>
    </subcellularLocation>
</comment>
<comment type="similarity">
    <text evidence="7">Belongs to the TonB-dependent receptor family.</text>
</comment>
<dbReference type="PATRIC" id="fig|188932.3.peg.2930"/>
<feature type="domain" description="TonB-dependent receptor plug" evidence="8">
    <location>
        <begin position="230"/>
        <end position="348"/>
    </location>
</feature>
<evidence type="ECO:0000256" key="6">
    <source>
        <dbReference type="ARBA" id="ARBA00023237"/>
    </source>
</evidence>
<dbReference type="SUPFAM" id="SSF49464">
    <property type="entry name" value="Carboxypeptidase regulatory domain-like"/>
    <property type="match status" value="1"/>
</dbReference>
<evidence type="ECO:0000313" key="10">
    <source>
        <dbReference type="Proteomes" id="UP000071561"/>
    </source>
</evidence>
<dbReference type="KEGG" id="pcm:AY601_2812"/>
<dbReference type="AlphaFoldDB" id="A0A127VEE9"/>
<dbReference type="InterPro" id="IPR039426">
    <property type="entry name" value="TonB-dep_rcpt-like"/>
</dbReference>
<gene>
    <name evidence="9" type="ORF">AY601_2812</name>
</gene>
<dbReference type="InterPro" id="IPR023997">
    <property type="entry name" value="TonB-dep_OMP_SusC/RagA_CS"/>
</dbReference>
<keyword evidence="4 7" id="KW-0812">Transmembrane</keyword>
<keyword evidence="10" id="KW-1185">Reference proteome</keyword>
<dbReference type="Pfam" id="PF07715">
    <property type="entry name" value="Plug"/>
    <property type="match status" value="1"/>
</dbReference>
<evidence type="ECO:0000256" key="5">
    <source>
        <dbReference type="ARBA" id="ARBA00023136"/>
    </source>
</evidence>
<dbReference type="InterPro" id="IPR037066">
    <property type="entry name" value="Plug_dom_sf"/>
</dbReference>
<name>A0A127VEE9_9SPHI</name>
<keyword evidence="5 7" id="KW-0472">Membrane</keyword>
<keyword evidence="2 7" id="KW-0813">Transport</keyword>
<dbReference type="Gene3D" id="2.40.170.20">
    <property type="entry name" value="TonB-dependent receptor, beta-barrel domain"/>
    <property type="match status" value="1"/>
</dbReference>
<dbReference type="NCBIfam" id="TIGR04057">
    <property type="entry name" value="SusC_RagA_signa"/>
    <property type="match status" value="1"/>
</dbReference>
<evidence type="ECO:0000256" key="2">
    <source>
        <dbReference type="ARBA" id="ARBA00022448"/>
    </source>
</evidence>
<dbReference type="GO" id="GO:0009279">
    <property type="term" value="C:cell outer membrane"/>
    <property type="evidence" value="ECO:0007669"/>
    <property type="project" value="UniProtKB-SubCell"/>
</dbReference>
<evidence type="ECO:0000256" key="4">
    <source>
        <dbReference type="ARBA" id="ARBA00022692"/>
    </source>
</evidence>
<protein>
    <recommendedName>
        <fullName evidence="8">TonB-dependent receptor plug domain-containing protein</fullName>
    </recommendedName>
</protein>
<dbReference type="NCBIfam" id="TIGR04056">
    <property type="entry name" value="OMP_RagA_SusC"/>
    <property type="match status" value="1"/>
</dbReference>
<keyword evidence="6 7" id="KW-0998">Cell outer membrane</keyword>
<dbReference type="RefSeq" id="WP_084359260.1">
    <property type="nucleotide sequence ID" value="NZ_CP014504.1"/>
</dbReference>
<reference evidence="9 10" key="1">
    <citation type="submission" date="2016-03" db="EMBL/GenBank/DDBJ databases">
        <title>Complete genome sequence of Pedobacter cryoconitis PAMC 27485.</title>
        <authorList>
            <person name="Lee J."/>
            <person name="Kim O.-S."/>
        </authorList>
    </citation>
    <scope>NUCLEOTIDE SEQUENCE [LARGE SCALE GENOMIC DNA]</scope>
    <source>
        <strain evidence="9 10">PAMC 27485</strain>
    </source>
</reference>
<dbReference type="Proteomes" id="UP000071561">
    <property type="component" value="Chromosome"/>
</dbReference>
<dbReference type="Gene3D" id="2.170.130.10">
    <property type="entry name" value="TonB-dependent receptor, plug domain"/>
    <property type="match status" value="1"/>
</dbReference>
<dbReference type="InterPro" id="IPR008969">
    <property type="entry name" value="CarboxyPept-like_regulatory"/>
</dbReference>
<dbReference type="SUPFAM" id="SSF56935">
    <property type="entry name" value="Porins"/>
    <property type="match status" value="1"/>
</dbReference>
<accession>A0A127VEE9</accession>
<dbReference type="OrthoDB" id="9768177at2"/>
<proteinExistence type="inferred from homology"/>
<dbReference type="InterPro" id="IPR012910">
    <property type="entry name" value="Plug_dom"/>
</dbReference>
<sequence>MYKNFTLNFEVRHAYVYRFLLVMRLTVLILLVAFMQLSASTMAQKVTMVEKNASLEHVLREIRKQTGYSIIYDLDAVLHAKPVSINVKGVSVFEAIQQSLVAQSLGFSFEGRTIVIKERTLTERIAEAVIAEEVRIIVQDSVGRLLPGANVYDKTRNKMYTTNSKGEVLITNIPKNGLVLQITYVGNKTEEIFVDRKSGSPALVIMRPVQADLKEINVVSTGYQKISRDRVAGAYTVVSSEELAKTPAVNLMDRLEGKVPGVKFDVKNNTVQIRGVNNYGGNGGLPLIVIDGFVMINSSDQPTLTQRTGSTFGNPIISNLNIADIEQITFLKDASATSIWGSRAANGVIVIDTKKGKASNPSLNFSYVFGISKNPSLSKLKWMNSAQYVNLEQEMVDKGFITDPALATPGNEIYAQNNSEATEWMFKVKRGTATVQQRDAALAEISSRNGQQQIEDNLMQNAINNQYNLSYSGGTEHSNYYVSGGYVKDVPVFKKNVGENAFLNANTSTSFLNKRITLRTLLNYQYSKSIYNSSGVDALSSNLTSLRPYDLLLDASGNPIFRTNIFRQSIADSYTAQGYLPFGYNAVDQLNYSNYTSKNNVFRFNAGLNGKITSWLNADVSISSQRQIGYNTMLDELNSYNSRILVNTGTVVTNGKLVYNVPYGGKIYTANENSYDTGLRGQLNSDFTLHNIHHVNIIAGAEIRETGSTRTNETRYGYNEDTGGIGAANPTDQYMTFYGYSSNLGQNLSGILQTRKRYLSYYSNASYAFNDKYFATGSVRFDDYTQLGLDRSKRAKPFWSAGVRWNATREDFLSDIKWINNLSVRATVGTAGSIPLSGTNLTLIDITGTDQRTGQPLANISTPANSALSWETTRSYNLGLDFNLFHNKLSGTFDIYKKRTSGILSNYPYNATYGWSSLVFNSGTLNGNGYEFGLNSEVLHAGMFSWKSTLNFSYNTNKVTDVRYENNASSLAGSGSTVAGMPLGSLYVYRWAGLDNKGQSQIYDRNNNIISSTTNLTSAFTKQDLKYAGRQVAPYTAGFMNTFRYGQFEANVQITGYFGHVFTKTSLDSYPTFQGNFSGVLGRNADLALRWRNPGDEATTNVPGLSDVNFSSINRYSNSDLLVRKADNIRLQQVSLGYVVPQRMLPAGMIKSLTISANVRNLGLIWRANKDGIDPEYVNTVKFSGLPPTQSYVFGLNASF</sequence>
<evidence type="ECO:0000256" key="3">
    <source>
        <dbReference type="ARBA" id="ARBA00022452"/>
    </source>
</evidence>
<dbReference type="InterPro" id="IPR036942">
    <property type="entry name" value="Beta-barrel_TonB_sf"/>
</dbReference>
<dbReference type="PROSITE" id="PS52016">
    <property type="entry name" value="TONB_DEPENDENT_REC_3"/>
    <property type="match status" value="1"/>
</dbReference>
<organism evidence="9 10">
    <name type="scientific">Pedobacter cryoconitis</name>
    <dbReference type="NCBI Taxonomy" id="188932"/>
    <lineage>
        <taxon>Bacteria</taxon>
        <taxon>Pseudomonadati</taxon>
        <taxon>Bacteroidota</taxon>
        <taxon>Sphingobacteriia</taxon>
        <taxon>Sphingobacteriales</taxon>
        <taxon>Sphingobacteriaceae</taxon>
        <taxon>Pedobacter</taxon>
    </lineage>
</organism>
<dbReference type="InterPro" id="IPR023996">
    <property type="entry name" value="TonB-dep_OMP_SusC/RagA"/>
</dbReference>
<evidence type="ECO:0000313" key="9">
    <source>
        <dbReference type="EMBL" id="AMP99694.1"/>
    </source>
</evidence>
<keyword evidence="3 7" id="KW-1134">Transmembrane beta strand</keyword>
<evidence type="ECO:0000259" key="8">
    <source>
        <dbReference type="Pfam" id="PF07715"/>
    </source>
</evidence>
<evidence type="ECO:0000256" key="1">
    <source>
        <dbReference type="ARBA" id="ARBA00004571"/>
    </source>
</evidence>
<dbReference type="EMBL" id="CP014504">
    <property type="protein sequence ID" value="AMP99694.1"/>
    <property type="molecule type" value="Genomic_DNA"/>
</dbReference>